<dbReference type="OrthoDB" id="282160at2759"/>
<proteinExistence type="predicted"/>
<dbReference type="Proteomes" id="UP000785679">
    <property type="component" value="Unassembled WGS sequence"/>
</dbReference>
<keyword evidence="2" id="KW-1185">Reference proteome</keyword>
<gene>
    <name evidence="1" type="ORF">FGO68_gene4371</name>
</gene>
<name>A0A8J8T6P0_HALGN</name>
<evidence type="ECO:0000313" key="1">
    <source>
        <dbReference type="EMBL" id="TNV83675.1"/>
    </source>
</evidence>
<comment type="caution">
    <text evidence="1">The sequence shown here is derived from an EMBL/GenBank/DDBJ whole genome shotgun (WGS) entry which is preliminary data.</text>
</comment>
<accession>A0A8J8T6P0</accession>
<dbReference type="EMBL" id="RRYP01003576">
    <property type="protein sequence ID" value="TNV83675.1"/>
    <property type="molecule type" value="Genomic_DNA"/>
</dbReference>
<evidence type="ECO:0000313" key="2">
    <source>
        <dbReference type="Proteomes" id="UP000785679"/>
    </source>
</evidence>
<dbReference type="AlphaFoldDB" id="A0A8J8T6P0"/>
<sequence length="107" mass="12305">MSTGLAYNKYDKGGLCYAACQEAFEWWNASTFWCQKGCDFARGRQGDAHLREEADNMCKMMAASSYSLKEDEDLDYVEDKRIHATMYPVNATNLYKACLAGVRRQRY</sequence>
<organism evidence="1 2">
    <name type="scientific">Halteria grandinella</name>
    <dbReference type="NCBI Taxonomy" id="5974"/>
    <lineage>
        <taxon>Eukaryota</taxon>
        <taxon>Sar</taxon>
        <taxon>Alveolata</taxon>
        <taxon>Ciliophora</taxon>
        <taxon>Intramacronucleata</taxon>
        <taxon>Spirotrichea</taxon>
        <taxon>Stichotrichia</taxon>
        <taxon>Sporadotrichida</taxon>
        <taxon>Halteriidae</taxon>
        <taxon>Halteria</taxon>
    </lineage>
</organism>
<reference evidence="1" key="1">
    <citation type="submission" date="2019-06" db="EMBL/GenBank/DDBJ databases">
        <authorList>
            <person name="Zheng W."/>
        </authorList>
    </citation>
    <scope>NUCLEOTIDE SEQUENCE</scope>
    <source>
        <strain evidence="1">QDHG01</strain>
    </source>
</reference>
<protein>
    <submittedName>
        <fullName evidence="1">Uncharacterized protein</fullName>
    </submittedName>
</protein>